<name>A0A1B1TCJ8_9ARCH</name>
<dbReference type="InterPro" id="IPR029479">
    <property type="entry name" value="Nitroreductase"/>
</dbReference>
<feature type="domain" description="Nitroreductase" evidence="4">
    <location>
        <begin position="13"/>
        <end position="218"/>
    </location>
</feature>
<keyword evidence="1" id="KW-0285">Flavoprotein</keyword>
<evidence type="ECO:0000256" key="2">
    <source>
        <dbReference type="ARBA" id="ARBA00022643"/>
    </source>
</evidence>
<dbReference type="Pfam" id="PF00881">
    <property type="entry name" value="Nitroreductase"/>
    <property type="match status" value="1"/>
</dbReference>
<dbReference type="PANTHER" id="PTHR23026">
    <property type="entry name" value="NADPH NITROREDUCTASE"/>
    <property type="match status" value="1"/>
</dbReference>
<keyword evidence="2" id="KW-0288">FMN</keyword>
<dbReference type="InterPro" id="IPR000415">
    <property type="entry name" value="Nitroreductase-like"/>
</dbReference>
<protein>
    <submittedName>
        <fullName evidence="5">Nitroreductase</fullName>
    </submittedName>
</protein>
<proteinExistence type="predicted"/>
<dbReference type="PANTHER" id="PTHR23026:SF90">
    <property type="entry name" value="IODOTYROSINE DEIODINASE 1"/>
    <property type="match status" value="1"/>
</dbReference>
<evidence type="ECO:0000256" key="1">
    <source>
        <dbReference type="ARBA" id="ARBA00022630"/>
    </source>
</evidence>
<organism evidence="5">
    <name type="scientific">uncultured Poseidoniia archaeon</name>
    <dbReference type="NCBI Taxonomy" id="1697135"/>
    <lineage>
        <taxon>Archaea</taxon>
        <taxon>Methanobacteriati</taxon>
        <taxon>Thermoplasmatota</taxon>
        <taxon>Candidatus Poseidoniia</taxon>
        <taxon>environmental samples</taxon>
    </lineage>
</organism>
<dbReference type="AlphaFoldDB" id="A0A1B1TCJ8"/>
<evidence type="ECO:0000313" key="5">
    <source>
        <dbReference type="EMBL" id="ANV80009.1"/>
    </source>
</evidence>
<dbReference type="GO" id="GO:0016491">
    <property type="term" value="F:oxidoreductase activity"/>
    <property type="evidence" value="ECO:0007669"/>
    <property type="project" value="UniProtKB-KW"/>
</dbReference>
<dbReference type="EMBL" id="KP211864">
    <property type="protein sequence ID" value="ANV80009.1"/>
    <property type="molecule type" value="Genomic_DNA"/>
</dbReference>
<reference evidence="5" key="1">
    <citation type="submission" date="2014-11" db="EMBL/GenBank/DDBJ databases">
        <authorList>
            <person name="Zhu J."/>
            <person name="Qi W."/>
            <person name="Song R."/>
        </authorList>
    </citation>
    <scope>NUCLEOTIDE SEQUENCE</scope>
</reference>
<dbReference type="CDD" id="cd02136">
    <property type="entry name" value="PnbA_NfnB-like"/>
    <property type="match status" value="1"/>
</dbReference>
<reference evidence="5" key="2">
    <citation type="journal article" date="2015" name="ISME J.">
        <title>A new class of marine Euryarchaeota group II from the Mediterranean deep chlorophyll maximum.</title>
        <authorList>
            <person name="Martin-Cuadrado A.B."/>
            <person name="Garcia-Heredia I."/>
            <person name="Molto A.G."/>
            <person name="Lopez-Ubeda R."/>
            <person name="Kimes N."/>
            <person name="Lopez-Garcia P."/>
            <person name="Moreira D."/>
            <person name="Rodriguez-Valera F."/>
        </authorList>
    </citation>
    <scope>NUCLEOTIDE SEQUENCE</scope>
</reference>
<evidence type="ECO:0000259" key="4">
    <source>
        <dbReference type="Pfam" id="PF00881"/>
    </source>
</evidence>
<dbReference type="SUPFAM" id="SSF55469">
    <property type="entry name" value="FMN-dependent nitroreductase-like"/>
    <property type="match status" value="1"/>
</dbReference>
<dbReference type="Gene3D" id="3.40.109.10">
    <property type="entry name" value="NADH Oxidase"/>
    <property type="match status" value="1"/>
</dbReference>
<sequence length="244" mass="27599">MDFDSNDFHSFVSSRRSTRDFLSTPVPDEIIEEIIADGLTSPSWSNTRPILVAIAKGDVRDRLSKEFLTRWEAIKGARGSIFGKIKAVLKRKGLPTSNWIITRPYHKDLIQRSKNQGRDFLSYNDIDRDDKKTRDEAWARNYDFFGAPVELFVFTHKSLGKYSASDAGLFMQNLILSAHSKGLGTCPQGAVAVWEDAVRKEFEVSKNYSLLCGICLGYPSEKKINSFNANRPKPSEIIVSEKLK</sequence>
<accession>A0A1B1TCJ8</accession>
<keyword evidence="3" id="KW-0560">Oxidoreductase</keyword>
<evidence type="ECO:0000256" key="3">
    <source>
        <dbReference type="ARBA" id="ARBA00023002"/>
    </source>
</evidence>
<dbReference type="InterPro" id="IPR050627">
    <property type="entry name" value="Nitroreductase/BluB"/>
</dbReference>